<dbReference type="EMBL" id="FJOG01000066">
    <property type="protein sequence ID" value="CZR69163.1"/>
    <property type="molecule type" value="Genomic_DNA"/>
</dbReference>
<organism evidence="2 3">
    <name type="scientific">Phialocephala subalpina</name>
    <dbReference type="NCBI Taxonomy" id="576137"/>
    <lineage>
        <taxon>Eukaryota</taxon>
        <taxon>Fungi</taxon>
        <taxon>Dikarya</taxon>
        <taxon>Ascomycota</taxon>
        <taxon>Pezizomycotina</taxon>
        <taxon>Leotiomycetes</taxon>
        <taxon>Helotiales</taxon>
        <taxon>Mollisiaceae</taxon>
        <taxon>Phialocephala</taxon>
        <taxon>Phialocephala fortinii species complex</taxon>
    </lineage>
</organism>
<feature type="region of interest" description="Disordered" evidence="1">
    <location>
        <begin position="106"/>
        <end position="132"/>
    </location>
</feature>
<feature type="region of interest" description="Disordered" evidence="1">
    <location>
        <begin position="437"/>
        <end position="456"/>
    </location>
</feature>
<feature type="compositionally biased region" description="Basic and acidic residues" evidence="1">
    <location>
        <begin position="1"/>
        <end position="11"/>
    </location>
</feature>
<feature type="compositionally biased region" description="Basic and acidic residues" evidence="1">
    <location>
        <begin position="211"/>
        <end position="232"/>
    </location>
</feature>
<keyword evidence="3" id="KW-1185">Reference proteome</keyword>
<name>A0A1L7XVV2_9HELO</name>
<evidence type="ECO:0000313" key="2">
    <source>
        <dbReference type="EMBL" id="CZR69163.1"/>
    </source>
</evidence>
<feature type="compositionally biased region" description="Polar residues" evidence="1">
    <location>
        <begin position="323"/>
        <end position="344"/>
    </location>
</feature>
<proteinExistence type="predicted"/>
<accession>A0A1L7XVV2</accession>
<dbReference type="Proteomes" id="UP000184330">
    <property type="component" value="Unassembled WGS sequence"/>
</dbReference>
<feature type="compositionally biased region" description="Polar residues" evidence="1">
    <location>
        <begin position="252"/>
        <end position="273"/>
    </location>
</feature>
<feature type="region of interest" description="Disordered" evidence="1">
    <location>
        <begin position="204"/>
        <end position="396"/>
    </location>
</feature>
<dbReference type="AlphaFoldDB" id="A0A1L7XVV2"/>
<sequence>MLAVRDQENLVHGHQQVAASKPLNQTTRGLQPKTPGNKYPKTPLKIPLNDENVPTEFGKTGKGKGLENLISGKKTAFDKNAFITPLAPRERAPLGAKTTNAKAKAFQTPGPTLGKELEKAQPKQQTSARRPKKLIHADAVKLEVHGDESPLNERDVEYCPPKPKELPFEDDAFPNGCLDYSALKPENMMRDIYQSYYQPMLKRQAAKHEKKTQEDYETSQKELEESVRKMMEEDWTIGDVPETFRHLRKKQGQSQDQPQSKATEQTTKPTTMSIKGPATIVSRKAASSLSVATKGAPLAPKASNPAPKVSFLSKPKPQLAPSVPSNASTMRHNAATAASRSTIGYTKGRSASGALNANTFKKPEPTKPERSGLQRSVSNMSQASDTTITPANFRDIEPEWKNPDFLKAFEVDDEDLEPGLRGVLPECLRRMDEEDDDFLMPLPTDSKLWLDHGTPG</sequence>
<evidence type="ECO:0000256" key="1">
    <source>
        <dbReference type="SAM" id="MobiDB-lite"/>
    </source>
</evidence>
<feature type="compositionally biased region" description="Polar residues" evidence="1">
    <location>
        <begin position="373"/>
        <end position="390"/>
    </location>
</feature>
<evidence type="ECO:0000313" key="3">
    <source>
        <dbReference type="Proteomes" id="UP000184330"/>
    </source>
</evidence>
<feature type="region of interest" description="Disordered" evidence="1">
    <location>
        <begin position="1"/>
        <end position="60"/>
    </location>
</feature>
<protein>
    <submittedName>
        <fullName evidence="2">Uncharacterized protein</fullName>
    </submittedName>
</protein>
<reference evidence="2 3" key="1">
    <citation type="submission" date="2016-03" db="EMBL/GenBank/DDBJ databases">
        <authorList>
            <person name="Ploux O."/>
        </authorList>
    </citation>
    <scope>NUCLEOTIDE SEQUENCE [LARGE SCALE GENOMIC DNA]</scope>
    <source>
        <strain evidence="2 3">UAMH 11012</strain>
    </source>
</reference>
<gene>
    <name evidence="2" type="ORF">PAC_19063</name>
</gene>
<feature type="compositionally biased region" description="Basic and acidic residues" evidence="1">
    <location>
        <begin position="361"/>
        <end position="372"/>
    </location>
</feature>
<dbReference type="OrthoDB" id="5327145at2759"/>